<evidence type="ECO:0000256" key="1">
    <source>
        <dbReference type="SAM" id="MobiDB-lite"/>
    </source>
</evidence>
<keyword evidence="3" id="KW-1185">Reference proteome</keyword>
<name>A0ABY8WMZ8_9ACTN</name>
<evidence type="ECO:0000313" key="2">
    <source>
        <dbReference type="EMBL" id="WIM98872.1"/>
    </source>
</evidence>
<gene>
    <name evidence="2" type="ORF">ACTOB_002492</name>
</gene>
<protein>
    <submittedName>
        <fullName evidence="2">Uncharacterized protein</fullName>
    </submittedName>
</protein>
<dbReference type="Proteomes" id="UP001240150">
    <property type="component" value="Chromosome"/>
</dbReference>
<dbReference type="EMBL" id="CP126980">
    <property type="protein sequence ID" value="WIM98872.1"/>
    <property type="molecule type" value="Genomic_DNA"/>
</dbReference>
<sequence>MKEKSAADSRAFGSATGLPATTERYGRSAVCHPAVTGPDRIAGAPSISEG</sequence>
<evidence type="ECO:0000313" key="3">
    <source>
        <dbReference type="Proteomes" id="UP001240150"/>
    </source>
</evidence>
<dbReference type="RefSeq" id="WP_284920295.1">
    <property type="nucleotide sequence ID" value="NZ_CP126980.1"/>
</dbReference>
<proteinExistence type="predicted"/>
<organism evidence="2 3">
    <name type="scientific">Actinoplanes oblitus</name>
    <dbReference type="NCBI Taxonomy" id="3040509"/>
    <lineage>
        <taxon>Bacteria</taxon>
        <taxon>Bacillati</taxon>
        <taxon>Actinomycetota</taxon>
        <taxon>Actinomycetes</taxon>
        <taxon>Micromonosporales</taxon>
        <taxon>Micromonosporaceae</taxon>
        <taxon>Actinoplanes</taxon>
    </lineage>
</organism>
<accession>A0ABY8WMZ8</accession>
<reference evidence="2 3" key="1">
    <citation type="submission" date="2023-06" db="EMBL/GenBank/DDBJ databases">
        <authorList>
            <person name="Yushchuk O."/>
            <person name="Binda E."/>
            <person name="Ruckert-Reed C."/>
            <person name="Fedorenko V."/>
            <person name="Kalinowski J."/>
            <person name="Marinelli F."/>
        </authorList>
    </citation>
    <scope>NUCLEOTIDE SEQUENCE [LARGE SCALE GENOMIC DNA]</scope>
    <source>
        <strain evidence="2 3">NRRL 3884</strain>
    </source>
</reference>
<feature type="region of interest" description="Disordered" evidence="1">
    <location>
        <begin position="1"/>
        <end position="50"/>
    </location>
</feature>